<evidence type="ECO:0000256" key="3">
    <source>
        <dbReference type="ARBA" id="ARBA00022679"/>
    </source>
</evidence>
<dbReference type="Pfam" id="PF00202">
    <property type="entry name" value="Aminotran_3"/>
    <property type="match status" value="1"/>
</dbReference>
<reference evidence="4" key="2">
    <citation type="submission" date="2021-04" db="EMBL/GenBank/DDBJ databases">
        <authorList>
            <person name="Gilroy R."/>
        </authorList>
    </citation>
    <scope>NUCLEOTIDE SEQUENCE</scope>
    <source>
        <strain evidence="4">9264</strain>
    </source>
</reference>
<name>A0A9D2RFX7_9BURK</name>
<proteinExistence type="predicted"/>
<evidence type="ECO:0000256" key="2">
    <source>
        <dbReference type="ARBA" id="ARBA00022576"/>
    </source>
</evidence>
<evidence type="ECO:0000313" key="4">
    <source>
        <dbReference type="EMBL" id="HJD44514.1"/>
    </source>
</evidence>
<dbReference type="InterPro" id="IPR005814">
    <property type="entry name" value="Aminotrans_3"/>
</dbReference>
<organism evidence="4 5">
    <name type="scientific">Candidatus Paenalcaligenes intestinipullorum</name>
    <dbReference type="NCBI Taxonomy" id="2838718"/>
    <lineage>
        <taxon>Bacteria</taxon>
        <taxon>Pseudomonadati</taxon>
        <taxon>Pseudomonadota</taxon>
        <taxon>Betaproteobacteria</taxon>
        <taxon>Burkholderiales</taxon>
        <taxon>Alcaligenaceae</taxon>
        <taxon>Paenalcaligenes</taxon>
    </lineage>
</organism>
<dbReference type="InterPro" id="IPR015422">
    <property type="entry name" value="PyrdxlP-dep_Trfase_small"/>
</dbReference>
<evidence type="ECO:0000313" key="5">
    <source>
        <dbReference type="Proteomes" id="UP000823889"/>
    </source>
</evidence>
<dbReference type="EMBL" id="DWUQ01000115">
    <property type="protein sequence ID" value="HJD44514.1"/>
    <property type="molecule type" value="Genomic_DNA"/>
</dbReference>
<comment type="cofactor">
    <cofactor evidence="1">
        <name>pyridoxal 5'-phosphate</name>
        <dbReference type="ChEBI" id="CHEBI:597326"/>
    </cofactor>
</comment>
<dbReference type="GO" id="GO:0042802">
    <property type="term" value="F:identical protein binding"/>
    <property type="evidence" value="ECO:0007669"/>
    <property type="project" value="TreeGrafter"/>
</dbReference>
<accession>A0A9D2RFX7</accession>
<protein>
    <submittedName>
        <fullName evidence="4">Aminotransferase class III-fold pyridoxal phosphate-dependent enzyme</fullName>
    </submittedName>
</protein>
<keyword evidence="3" id="KW-0808">Transferase</keyword>
<dbReference type="InterPro" id="IPR015424">
    <property type="entry name" value="PyrdxlP-dep_Trfase"/>
</dbReference>
<dbReference type="SUPFAM" id="SSF53383">
    <property type="entry name" value="PLP-dependent transferases"/>
    <property type="match status" value="1"/>
</dbReference>
<comment type="caution">
    <text evidence="4">The sequence shown here is derived from an EMBL/GenBank/DDBJ whole genome shotgun (WGS) entry which is preliminary data.</text>
</comment>
<sequence length="118" mass="12705">DNAFKEEIQQKAELVSNWLENIAQSYSDAGLSVRGRGLIQGLVAPAKSGLANKIAAECFKRGVVIETSGAHDEVLKILPSLTIPLEQLKHGLDVIESSVGAAWAETQRQKKVLNIRGA</sequence>
<dbReference type="Proteomes" id="UP000823889">
    <property type="component" value="Unassembled WGS sequence"/>
</dbReference>
<evidence type="ECO:0000256" key="1">
    <source>
        <dbReference type="ARBA" id="ARBA00001933"/>
    </source>
</evidence>
<dbReference type="GO" id="GO:0008483">
    <property type="term" value="F:transaminase activity"/>
    <property type="evidence" value="ECO:0007669"/>
    <property type="project" value="UniProtKB-KW"/>
</dbReference>
<keyword evidence="2 4" id="KW-0032">Aminotransferase</keyword>
<dbReference type="AlphaFoldDB" id="A0A9D2RFX7"/>
<dbReference type="PANTHER" id="PTHR11986:SF79">
    <property type="entry name" value="ACETYLORNITHINE AMINOTRANSFERASE, MITOCHONDRIAL"/>
    <property type="match status" value="1"/>
</dbReference>
<dbReference type="GO" id="GO:0030170">
    <property type="term" value="F:pyridoxal phosphate binding"/>
    <property type="evidence" value="ECO:0007669"/>
    <property type="project" value="InterPro"/>
</dbReference>
<feature type="non-terminal residue" evidence="4">
    <location>
        <position position="1"/>
    </location>
</feature>
<reference evidence="4" key="1">
    <citation type="journal article" date="2021" name="PeerJ">
        <title>Extensive microbial diversity within the chicken gut microbiome revealed by metagenomics and culture.</title>
        <authorList>
            <person name="Gilroy R."/>
            <person name="Ravi A."/>
            <person name="Getino M."/>
            <person name="Pursley I."/>
            <person name="Horton D.L."/>
            <person name="Alikhan N.F."/>
            <person name="Baker D."/>
            <person name="Gharbi K."/>
            <person name="Hall N."/>
            <person name="Watson M."/>
            <person name="Adriaenssens E.M."/>
            <person name="Foster-Nyarko E."/>
            <person name="Jarju S."/>
            <person name="Secka A."/>
            <person name="Antonio M."/>
            <person name="Oren A."/>
            <person name="Chaudhuri R.R."/>
            <person name="La Ragione R."/>
            <person name="Hildebrand F."/>
            <person name="Pallen M.J."/>
        </authorList>
    </citation>
    <scope>NUCLEOTIDE SEQUENCE</scope>
    <source>
        <strain evidence="4">9264</strain>
    </source>
</reference>
<gene>
    <name evidence="4" type="ORF">H9906_05745</name>
</gene>
<dbReference type="InterPro" id="IPR050103">
    <property type="entry name" value="Class-III_PLP-dep_AT"/>
</dbReference>
<dbReference type="Gene3D" id="3.90.1150.10">
    <property type="entry name" value="Aspartate Aminotransferase, domain 1"/>
    <property type="match status" value="1"/>
</dbReference>
<dbReference type="PANTHER" id="PTHR11986">
    <property type="entry name" value="AMINOTRANSFERASE CLASS III"/>
    <property type="match status" value="1"/>
</dbReference>